<dbReference type="InterPro" id="IPR035987">
    <property type="entry name" value="Ribosomal_uS8_sf"/>
</dbReference>
<comment type="subunit">
    <text evidence="7 8">Part of the 30S ribosomal subunit. Contacts proteins S5 and S12.</text>
</comment>
<evidence type="ECO:0000313" key="10">
    <source>
        <dbReference type="EMBL" id="OEY93672.1"/>
    </source>
</evidence>
<accession>A0A1E7R330</accession>
<dbReference type="AlphaFoldDB" id="A0A1E7R330"/>
<dbReference type="Proteomes" id="UP000185895">
    <property type="component" value="Unassembled WGS sequence"/>
</dbReference>
<dbReference type="STRING" id="1262585.BJI46_04305"/>
<dbReference type="InterPro" id="IPR000630">
    <property type="entry name" value="Ribosomal_uS8"/>
</dbReference>
<dbReference type="HAMAP" id="MF_01302_B">
    <property type="entry name" value="Ribosomal_uS8_B"/>
    <property type="match status" value="1"/>
</dbReference>
<dbReference type="GO" id="GO:1990904">
    <property type="term" value="C:ribonucleoprotein complex"/>
    <property type="evidence" value="ECO:0007669"/>
    <property type="project" value="UniProtKB-KW"/>
</dbReference>
<dbReference type="GO" id="GO:0006412">
    <property type="term" value="P:translation"/>
    <property type="evidence" value="ECO:0007669"/>
    <property type="project" value="UniProtKB-UniRule"/>
</dbReference>
<name>A0A1E7R330_9GAMM</name>
<evidence type="ECO:0000313" key="11">
    <source>
        <dbReference type="Proteomes" id="UP000185895"/>
    </source>
</evidence>
<evidence type="ECO:0000256" key="6">
    <source>
        <dbReference type="ARBA" id="ARBA00035258"/>
    </source>
</evidence>
<gene>
    <name evidence="8" type="primary">rpsH</name>
    <name evidence="10" type="ORF">BJI46_04305</name>
</gene>
<evidence type="ECO:0000256" key="3">
    <source>
        <dbReference type="ARBA" id="ARBA00022884"/>
    </source>
</evidence>
<dbReference type="SUPFAM" id="SSF56047">
    <property type="entry name" value="Ribosomal protein S8"/>
    <property type="match status" value="1"/>
</dbReference>
<evidence type="ECO:0000256" key="5">
    <source>
        <dbReference type="ARBA" id="ARBA00023274"/>
    </source>
</evidence>
<sequence length="131" mass="14071">MSMQDTVADMLTRVRNAQMAKKATVAMPSSKLKVAIANVLEQEGYISGVEVSQEETKATLTLTLKYFEGKPVIETVKRISRPGLRQYRGKDNLPSVKQGLGIAIVSTSKGIMTDRAARAAGIGGEVIAFVS</sequence>
<dbReference type="GO" id="GO:0019843">
    <property type="term" value="F:rRNA binding"/>
    <property type="evidence" value="ECO:0007669"/>
    <property type="project" value="UniProtKB-UniRule"/>
</dbReference>
<dbReference type="Pfam" id="PF00410">
    <property type="entry name" value="Ribosomal_S8"/>
    <property type="match status" value="1"/>
</dbReference>
<dbReference type="FunFam" id="3.30.1370.30:FF:000002">
    <property type="entry name" value="30S ribosomal protein S8"/>
    <property type="match status" value="1"/>
</dbReference>
<dbReference type="PROSITE" id="PS00053">
    <property type="entry name" value="RIBOSOMAL_S8"/>
    <property type="match status" value="1"/>
</dbReference>
<comment type="caution">
    <text evidence="10">The sequence shown here is derived from an EMBL/GenBank/DDBJ whole genome shotgun (WGS) entry which is preliminary data.</text>
</comment>
<dbReference type="RefSeq" id="WP_070070484.1">
    <property type="nucleotide sequence ID" value="NZ_MKKK01000045.1"/>
</dbReference>
<keyword evidence="3 8" id="KW-0694">RNA-binding</keyword>
<evidence type="ECO:0000256" key="7">
    <source>
        <dbReference type="ARBA" id="ARBA00046740"/>
    </source>
</evidence>
<dbReference type="EMBL" id="MKKK01000045">
    <property type="protein sequence ID" value="OEY93672.1"/>
    <property type="molecule type" value="Genomic_DNA"/>
</dbReference>
<evidence type="ECO:0000256" key="8">
    <source>
        <dbReference type="HAMAP-Rule" id="MF_01302"/>
    </source>
</evidence>
<dbReference type="GO" id="GO:0005840">
    <property type="term" value="C:ribosome"/>
    <property type="evidence" value="ECO:0007669"/>
    <property type="project" value="UniProtKB-KW"/>
</dbReference>
<reference evidence="10 11" key="1">
    <citation type="submission" date="2016-09" db="EMBL/GenBank/DDBJ databases">
        <authorList>
            <person name="Capua I."/>
            <person name="De Benedictis P."/>
            <person name="Joannis T."/>
            <person name="Lombin L.H."/>
            <person name="Cattoli G."/>
        </authorList>
    </citation>
    <scope>NUCLEOTIDE SEQUENCE [LARGE SCALE GENOMIC DNA]</scope>
    <source>
        <strain evidence="10 11">ANC 4671</strain>
    </source>
</reference>
<evidence type="ECO:0000256" key="4">
    <source>
        <dbReference type="ARBA" id="ARBA00022980"/>
    </source>
</evidence>
<proteinExistence type="inferred from homology"/>
<keyword evidence="11" id="KW-1185">Reference proteome</keyword>
<keyword evidence="4 8" id="KW-0689">Ribosomal protein</keyword>
<protein>
    <recommendedName>
        <fullName evidence="6 8">Small ribosomal subunit protein uS8</fullName>
    </recommendedName>
</protein>
<dbReference type="GO" id="GO:0003735">
    <property type="term" value="F:structural constituent of ribosome"/>
    <property type="evidence" value="ECO:0007669"/>
    <property type="project" value="InterPro"/>
</dbReference>
<dbReference type="Gene3D" id="3.30.1370.30">
    <property type="match status" value="1"/>
</dbReference>
<dbReference type="InterPro" id="IPR047863">
    <property type="entry name" value="Ribosomal_uS8_CS"/>
</dbReference>
<dbReference type="FunFam" id="3.30.1490.10:FF:000001">
    <property type="entry name" value="30S ribosomal protein S8"/>
    <property type="match status" value="1"/>
</dbReference>
<dbReference type="GO" id="GO:0005737">
    <property type="term" value="C:cytoplasm"/>
    <property type="evidence" value="ECO:0007669"/>
    <property type="project" value="UniProtKB-ARBA"/>
</dbReference>
<evidence type="ECO:0000256" key="2">
    <source>
        <dbReference type="ARBA" id="ARBA00022730"/>
    </source>
</evidence>
<organism evidence="10 11">
    <name type="scientific">Acinetobacter qingfengensis</name>
    <dbReference type="NCBI Taxonomy" id="1262585"/>
    <lineage>
        <taxon>Bacteria</taxon>
        <taxon>Pseudomonadati</taxon>
        <taxon>Pseudomonadota</taxon>
        <taxon>Gammaproteobacteria</taxon>
        <taxon>Moraxellales</taxon>
        <taxon>Moraxellaceae</taxon>
        <taxon>Acinetobacter</taxon>
    </lineage>
</organism>
<comment type="function">
    <text evidence="8">One of the primary rRNA binding proteins, it binds directly to 16S rRNA central domain where it helps coordinate assembly of the platform of the 30S subunit.</text>
</comment>
<dbReference type="OrthoDB" id="9802617at2"/>
<keyword evidence="5 8" id="KW-0687">Ribonucleoprotein</keyword>
<dbReference type="NCBIfam" id="NF001109">
    <property type="entry name" value="PRK00136.1"/>
    <property type="match status" value="1"/>
</dbReference>
<keyword evidence="2 8" id="KW-0699">rRNA-binding</keyword>
<evidence type="ECO:0000256" key="9">
    <source>
        <dbReference type="RuleBase" id="RU003660"/>
    </source>
</evidence>
<dbReference type="PANTHER" id="PTHR11758">
    <property type="entry name" value="40S RIBOSOMAL PROTEIN S15A"/>
    <property type="match status" value="1"/>
</dbReference>
<dbReference type="Gene3D" id="3.30.1490.10">
    <property type="match status" value="1"/>
</dbReference>
<comment type="similarity">
    <text evidence="1 8 9">Belongs to the universal ribosomal protein uS8 family.</text>
</comment>
<evidence type="ECO:0000256" key="1">
    <source>
        <dbReference type="ARBA" id="ARBA00006471"/>
    </source>
</evidence>